<sequence length="102" mass="11378">MKLGVGHISATEKNVFLQVVMISTLAVVVNLGLVAAQLFNDNLFIAMLTSISWPVYQGMPSIIYLSMNKTIQEELKSVFWKKKINKFSRGSAITPHSLRLPL</sequence>
<organism evidence="2 3">
    <name type="scientific">Ditylenchus dipsaci</name>
    <dbReference type="NCBI Taxonomy" id="166011"/>
    <lineage>
        <taxon>Eukaryota</taxon>
        <taxon>Metazoa</taxon>
        <taxon>Ecdysozoa</taxon>
        <taxon>Nematoda</taxon>
        <taxon>Chromadorea</taxon>
        <taxon>Rhabditida</taxon>
        <taxon>Tylenchina</taxon>
        <taxon>Tylenchomorpha</taxon>
        <taxon>Sphaerularioidea</taxon>
        <taxon>Anguinidae</taxon>
        <taxon>Anguininae</taxon>
        <taxon>Ditylenchus</taxon>
    </lineage>
</organism>
<feature type="transmembrane region" description="Helical" evidence="1">
    <location>
        <begin position="44"/>
        <end position="67"/>
    </location>
</feature>
<evidence type="ECO:0000313" key="2">
    <source>
        <dbReference type="Proteomes" id="UP000887574"/>
    </source>
</evidence>
<dbReference type="AlphaFoldDB" id="A0A915DNF9"/>
<dbReference type="SUPFAM" id="SSF81321">
    <property type="entry name" value="Family A G protein-coupled receptor-like"/>
    <property type="match status" value="1"/>
</dbReference>
<evidence type="ECO:0000256" key="1">
    <source>
        <dbReference type="SAM" id="Phobius"/>
    </source>
</evidence>
<dbReference type="Proteomes" id="UP000887574">
    <property type="component" value="Unplaced"/>
</dbReference>
<name>A0A915DNF9_9BILA</name>
<keyword evidence="1" id="KW-0472">Membrane</keyword>
<protein>
    <submittedName>
        <fullName evidence="3">Uncharacterized protein</fullName>
    </submittedName>
</protein>
<reference evidence="3" key="1">
    <citation type="submission" date="2022-11" db="UniProtKB">
        <authorList>
            <consortium name="WormBaseParasite"/>
        </authorList>
    </citation>
    <scope>IDENTIFICATION</scope>
</reference>
<keyword evidence="2" id="KW-1185">Reference proteome</keyword>
<accession>A0A915DNF9</accession>
<evidence type="ECO:0000313" key="3">
    <source>
        <dbReference type="WBParaSite" id="jg21439"/>
    </source>
</evidence>
<keyword evidence="1" id="KW-0812">Transmembrane</keyword>
<proteinExistence type="predicted"/>
<feature type="transmembrane region" description="Helical" evidence="1">
    <location>
        <begin position="15"/>
        <end position="38"/>
    </location>
</feature>
<dbReference type="InterPro" id="IPR019425">
    <property type="entry name" value="7TM_GPCR_serpentine_rcpt_Srt"/>
</dbReference>
<keyword evidence="1" id="KW-1133">Transmembrane helix</keyword>
<dbReference type="WBParaSite" id="jg21439">
    <property type="protein sequence ID" value="jg21439"/>
    <property type="gene ID" value="jg21439"/>
</dbReference>
<dbReference type="Pfam" id="PF10321">
    <property type="entry name" value="7TM_GPCR_Srt"/>
    <property type="match status" value="1"/>
</dbReference>